<keyword evidence="13" id="KW-1185">Reference proteome</keyword>
<dbReference type="SUPFAM" id="SSF158472">
    <property type="entry name" value="HAMP domain-like"/>
    <property type="match status" value="1"/>
</dbReference>
<dbReference type="SUPFAM" id="SSF47384">
    <property type="entry name" value="Homodimeric domain of signal transducing histidine kinase"/>
    <property type="match status" value="1"/>
</dbReference>
<dbReference type="PROSITE" id="PS50109">
    <property type="entry name" value="HIS_KIN"/>
    <property type="match status" value="1"/>
</dbReference>
<dbReference type="RefSeq" id="WP_321545101.1">
    <property type="nucleotide sequence ID" value="NZ_JAXIVS010000002.1"/>
</dbReference>
<dbReference type="InterPro" id="IPR005467">
    <property type="entry name" value="His_kinase_dom"/>
</dbReference>
<comment type="subcellular location">
    <subcellularLocation>
        <location evidence="2">Membrane</location>
    </subcellularLocation>
</comment>
<feature type="compositionally biased region" description="Low complexity" evidence="8">
    <location>
        <begin position="817"/>
        <end position="828"/>
    </location>
</feature>
<feature type="transmembrane region" description="Helical" evidence="9">
    <location>
        <begin position="6"/>
        <end position="28"/>
    </location>
</feature>
<dbReference type="InterPro" id="IPR050736">
    <property type="entry name" value="Sensor_HK_Regulatory"/>
</dbReference>
<feature type="transmembrane region" description="Helical" evidence="9">
    <location>
        <begin position="233"/>
        <end position="256"/>
    </location>
</feature>
<keyword evidence="5" id="KW-0808">Transferase</keyword>
<dbReference type="PANTHER" id="PTHR43711:SF31">
    <property type="entry name" value="HISTIDINE KINASE"/>
    <property type="match status" value="1"/>
</dbReference>
<dbReference type="Pfam" id="PF02518">
    <property type="entry name" value="HATPase_c"/>
    <property type="match status" value="1"/>
</dbReference>
<dbReference type="Proteomes" id="UP001291309">
    <property type="component" value="Unassembled WGS sequence"/>
</dbReference>
<feature type="domain" description="HAMP" evidence="11">
    <location>
        <begin position="522"/>
        <end position="569"/>
    </location>
</feature>
<feature type="region of interest" description="Disordered" evidence="8">
    <location>
        <begin position="803"/>
        <end position="828"/>
    </location>
</feature>
<evidence type="ECO:0000256" key="4">
    <source>
        <dbReference type="ARBA" id="ARBA00022553"/>
    </source>
</evidence>
<evidence type="ECO:0000259" key="11">
    <source>
        <dbReference type="PROSITE" id="PS50885"/>
    </source>
</evidence>
<keyword evidence="7" id="KW-0902">Two-component regulatory system</keyword>
<comment type="catalytic activity">
    <reaction evidence="1">
        <text>ATP + protein L-histidine = ADP + protein N-phospho-L-histidine.</text>
        <dbReference type="EC" id="2.7.13.3"/>
    </reaction>
</comment>
<feature type="transmembrane region" description="Helical" evidence="9">
    <location>
        <begin position="147"/>
        <end position="168"/>
    </location>
</feature>
<dbReference type="Gene3D" id="6.10.340.10">
    <property type="match status" value="1"/>
</dbReference>
<dbReference type="PRINTS" id="PR00344">
    <property type="entry name" value="BCTRLSENSOR"/>
</dbReference>
<dbReference type="Gene3D" id="1.10.287.130">
    <property type="match status" value="1"/>
</dbReference>
<dbReference type="CDD" id="cd00082">
    <property type="entry name" value="HisKA"/>
    <property type="match status" value="1"/>
</dbReference>
<dbReference type="EMBL" id="JAXIVS010000002">
    <property type="protein sequence ID" value="MDY7226382.1"/>
    <property type="molecule type" value="Genomic_DNA"/>
</dbReference>
<comment type="caution">
    <text evidence="12">The sequence shown here is derived from an EMBL/GenBank/DDBJ whole genome shotgun (WGS) entry which is preliminary data.</text>
</comment>
<dbReference type="InterPro" id="IPR003594">
    <property type="entry name" value="HATPase_dom"/>
</dbReference>
<evidence type="ECO:0000313" key="13">
    <source>
        <dbReference type="Proteomes" id="UP001291309"/>
    </source>
</evidence>
<dbReference type="PANTHER" id="PTHR43711">
    <property type="entry name" value="TWO-COMPONENT HISTIDINE KINASE"/>
    <property type="match status" value="1"/>
</dbReference>
<evidence type="ECO:0000313" key="12">
    <source>
        <dbReference type="EMBL" id="MDY7226382.1"/>
    </source>
</evidence>
<dbReference type="Gene3D" id="3.30.565.10">
    <property type="entry name" value="Histidine kinase-like ATPase, C-terminal domain"/>
    <property type="match status" value="1"/>
</dbReference>
<keyword evidence="9" id="KW-0472">Membrane</keyword>
<dbReference type="SMART" id="SM00387">
    <property type="entry name" value="HATPase_c"/>
    <property type="match status" value="1"/>
</dbReference>
<dbReference type="SMART" id="SM00388">
    <property type="entry name" value="HisKA"/>
    <property type="match status" value="1"/>
</dbReference>
<evidence type="ECO:0000256" key="7">
    <source>
        <dbReference type="ARBA" id="ARBA00023012"/>
    </source>
</evidence>
<feature type="domain" description="Histidine kinase" evidence="10">
    <location>
        <begin position="584"/>
        <end position="807"/>
    </location>
</feature>
<proteinExistence type="predicted"/>
<feature type="transmembrane region" description="Helical" evidence="9">
    <location>
        <begin position="116"/>
        <end position="135"/>
    </location>
</feature>
<evidence type="ECO:0000256" key="5">
    <source>
        <dbReference type="ARBA" id="ARBA00022679"/>
    </source>
</evidence>
<dbReference type="InterPro" id="IPR036890">
    <property type="entry name" value="HATPase_C_sf"/>
</dbReference>
<dbReference type="SMART" id="SM00304">
    <property type="entry name" value="HAMP"/>
    <property type="match status" value="1"/>
</dbReference>
<dbReference type="CDD" id="cd00075">
    <property type="entry name" value="HATPase"/>
    <property type="match status" value="1"/>
</dbReference>
<feature type="transmembrane region" description="Helical" evidence="9">
    <location>
        <begin position="175"/>
        <end position="194"/>
    </location>
</feature>
<dbReference type="InterPro" id="IPR004358">
    <property type="entry name" value="Sig_transdc_His_kin-like_C"/>
</dbReference>
<dbReference type="GO" id="GO:0016301">
    <property type="term" value="F:kinase activity"/>
    <property type="evidence" value="ECO:0007669"/>
    <property type="project" value="UniProtKB-KW"/>
</dbReference>
<dbReference type="EC" id="2.7.13.3" evidence="3"/>
<dbReference type="InterPro" id="IPR003661">
    <property type="entry name" value="HisK_dim/P_dom"/>
</dbReference>
<dbReference type="CDD" id="cd06225">
    <property type="entry name" value="HAMP"/>
    <property type="match status" value="1"/>
</dbReference>
<feature type="transmembrane region" description="Helical" evidence="9">
    <location>
        <begin position="40"/>
        <end position="58"/>
    </location>
</feature>
<dbReference type="InterPro" id="IPR036097">
    <property type="entry name" value="HisK_dim/P_sf"/>
</dbReference>
<dbReference type="PROSITE" id="PS50885">
    <property type="entry name" value="HAMP"/>
    <property type="match status" value="1"/>
</dbReference>
<dbReference type="Pfam" id="PF00512">
    <property type="entry name" value="HisKA"/>
    <property type="match status" value="1"/>
</dbReference>
<evidence type="ECO:0000256" key="8">
    <source>
        <dbReference type="SAM" id="MobiDB-lite"/>
    </source>
</evidence>
<evidence type="ECO:0000256" key="2">
    <source>
        <dbReference type="ARBA" id="ARBA00004370"/>
    </source>
</evidence>
<keyword evidence="6 12" id="KW-0418">Kinase</keyword>
<evidence type="ECO:0000256" key="9">
    <source>
        <dbReference type="SAM" id="Phobius"/>
    </source>
</evidence>
<evidence type="ECO:0000256" key="3">
    <source>
        <dbReference type="ARBA" id="ARBA00012438"/>
    </source>
</evidence>
<feature type="transmembrane region" description="Helical" evidence="9">
    <location>
        <begin position="78"/>
        <end position="104"/>
    </location>
</feature>
<evidence type="ECO:0000256" key="6">
    <source>
        <dbReference type="ARBA" id="ARBA00022777"/>
    </source>
</evidence>
<keyword evidence="4" id="KW-0597">Phosphoprotein</keyword>
<evidence type="ECO:0000259" key="10">
    <source>
        <dbReference type="PROSITE" id="PS50109"/>
    </source>
</evidence>
<dbReference type="SUPFAM" id="SSF55874">
    <property type="entry name" value="ATPase domain of HSP90 chaperone/DNA topoisomerase II/histidine kinase"/>
    <property type="match status" value="1"/>
</dbReference>
<gene>
    <name evidence="12" type="ORF">SYV04_08300</name>
</gene>
<keyword evidence="9" id="KW-1133">Transmembrane helix</keyword>
<evidence type="ECO:0000256" key="1">
    <source>
        <dbReference type="ARBA" id="ARBA00000085"/>
    </source>
</evidence>
<organism evidence="12 13">
    <name type="scientific">Hyalangium rubrum</name>
    <dbReference type="NCBI Taxonomy" id="3103134"/>
    <lineage>
        <taxon>Bacteria</taxon>
        <taxon>Pseudomonadati</taxon>
        <taxon>Myxococcota</taxon>
        <taxon>Myxococcia</taxon>
        <taxon>Myxococcales</taxon>
        <taxon>Cystobacterineae</taxon>
        <taxon>Archangiaceae</taxon>
        <taxon>Hyalangium</taxon>
    </lineage>
</organism>
<accession>A0ABU5GYU8</accession>
<feature type="transmembrane region" description="Helical" evidence="9">
    <location>
        <begin position="200"/>
        <end position="221"/>
    </location>
</feature>
<sequence>MAITWPAALIGLTFGVMMAYVPYEFGVASFRPLYPYVRQIGITYLASSLALLGAMLYPHAPRWLDVLGRLGFIAVTTVYWWVLNVLSGSFTGTLLYPLLFTGLALEARPAMRRQPLFRLFAAVVGVLFGGTMVLAPERFPAAIYSHLSPVLELTGLLFMASGFALLLPRNPSRPWLPRAAAGALAVPFGLLAWALGRGHFWMGMAVYVILALGCVAEAVTWRPRAPRTVGWKLLRGLAFAGLVPLLALGGLASFLAQRAIEAQVRDDTVRAALSEADFLRRHVEASREALLLLRDSPGFSAAFAQGDRAQLEPYLSNFASHKRSFDAILALDARGSVLASSSSSPEGLRVLPLLGPGTTVSPPFMGPGRRPQVAVPLPLTVGGEHQGLLVALLSLERLSSAPSPTAKRFRVQVLDRRTLRVLRDTTGGAPLLSEARLPTPLAAAVAHSGLRALEAFDAGDRHILGAAAPVPNTPWSVVVTQELNVAYAAITEMSAAVVGLLVSGVLLALALSQVVARDVICRLTALREATAALAAGDVERRVEAEEDDELGELAAGFNEMVARIGTAQAELREAVRTREEFLCVASHELRTPLTPLKGFASLTLQRLEKCADFPEREWLLKALRSMSRQTQRLGRLVDDLLDTARIQSGRLELNCQPVDLLPVVHEVLERFEPRGSQGLRFELEPPPGSLQGVWDEARLDQVLTNLLSNAVRYSPQGGTVRISFDLSSSHVELRVRDEGIGIPPESVTRLFHPFCRASNATPRHFGGLGLGLFICREIIERHGGTIWAESPGPQQGSCFHVRLPRVAPRAPSPPPETSSSSGTASRAA</sequence>
<reference evidence="12 13" key="1">
    <citation type="submission" date="2023-12" db="EMBL/GenBank/DDBJ databases">
        <title>the genome sequence of Hyalangium sp. s54d21.</title>
        <authorList>
            <person name="Zhang X."/>
        </authorList>
    </citation>
    <scope>NUCLEOTIDE SEQUENCE [LARGE SCALE GENOMIC DNA]</scope>
    <source>
        <strain evidence="13">s54d21</strain>
    </source>
</reference>
<dbReference type="InterPro" id="IPR003660">
    <property type="entry name" value="HAMP_dom"/>
</dbReference>
<dbReference type="Pfam" id="PF00672">
    <property type="entry name" value="HAMP"/>
    <property type="match status" value="1"/>
</dbReference>
<name>A0ABU5GYU8_9BACT</name>
<protein>
    <recommendedName>
        <fullName evidence="3">histidine kinase</fullName>
        <ecNumber evidence="3">2.7.13.3</ecNumber>
    </recommendedName>
</protein>
<dbReference type="CDD" id="cd18773">
    <property type="entry name" value="PDC1_HK_sensor"/>
    <property type="match status" value="1"/>
</dbReference>
<keyword evidence="9" id="KW-0812">Transmembrane</keyword>